<evidence type="ECO:0000313" key="13">
    <source>
        <dbReference type="Proteomes" id="UP000694565"/>
    </source>
</evidence>
<evidence type="ECO:0000256" key="4">
    <source>
        <dbReference type="ARBA" id="ARBA00022729"/>
    </source>
</evidence>
<dbReference type="PROSITE" id="PS50240">
    <property type="entry name" value="TRYPSIN_DOM"/>
    <property type="match status" value="1"/>
</dbReference>
<reference evidence="12" key="2">
    <citation type="submission" date="2025-09" db="UniProtKB">
        <authorList>
            <consortium name="Ensembl"/>
        </authorList>
    </citation>
    <scope>IDENTIFICATION</scope>
</reference>
<dbReference type="SUPFAM" id="SSF49854">
    <property type="entry name" value="Spermadhesin, CUB domain"/>
    <property type="match status" value="1"/>
</dbReference>
<feature type="disulfide bond" evidence="8">
    <location>
        <begin position="262"/>
        <end position="289"/>
    </location>
</feature>
<evidence type="ECO:0000256" key="6">
    <source>
        <dbReference type="ARBA" id="ARBA00023157"/>
    </source>
</evidence>
<dbReference type="InterPro" id="IPR000436">
    <property type="entry name" value="Sushi_SCR_CCP_dom"/>
</dbReference>
<reference evidence="12" key="1">
    <citation type="submission" date="2025-08" db="UniProtKB">
        <authorList>
            <consortium name="Ensembl"/>
        </authorList>
    </citation>
    <scope>IDENTIFICATION</scope>
</reference>
<dbReference type="InterPro" id="IPR043504">
    <property type="entry name" value="Peptidase_S1_PA_chymotrypsin"/>
</dbReference>
<protein>
    <submittedName>
        <fullName evidence="12">Peptidase domain containing associated with muscle reration 1</fullName>
    </submittedName>
</protein>
<evidence type="ECO:0000313" key="12">
    <source>
        <dbReference type="Ensembl" id="ENSCLMP00005001065.1"/>
    </source>
</evidence>
<dbReference type="SUPFAM" id="SSF57535">
    <property type="entry name" value="Complement control module/SCR domain"/>
    <property type="match status" value="1"/>
</dbReference>
<keyword evidence="4" id="KW-0732">Signal</keyword>
<evidence type="ECO:0000259" key="10">
    <source>
        <dbReference type="PROSITE" id="PS50240"/>
    </source>
</evidence>
<organism evidence="12 13">
    <name type="scientific">Cyclopterus lumpus</name>
    <name type="common">Lumpsucker</name>
    <dbReference type="NCBI Taxonomy" id="8103"/>
    <lineage>
        <taxon>Eukaryota</taxon>
        <taxon>Metazoa</taxon>
        <taxon>Chordata</taxon>
        <taxon>Craniata</taxon>
        <taxon>Vertebrata</taxon>
        <taxon>Euteleostomi</taxon>
        <taxon>Actinopterygii</taxon>
        <taxon>Neopterygii</taxon>
        <taxon>Teleostei</taxon>
        <taxon>Neoteleostei</taxon>
        <taxon>Acanthomorphata</taxon>
        <taxon>Eupercaria</taxon>
        <taxon>Perciformes</taxon>
        <taxon>Cottioidei</taxon>
        <taxon>Cottales</taxon>
        <taxon>Cyclopteridae</taxon>
        <taxon>Cyclopterus</taxon>
    </lineage>
</organism>
<feature type="domain" description="Peptidase S1" evidence="10">
    <location>
        <begin position="390"/>
        <end position="659"/>
    </location>
</feature>
<dbReference type="GeneTree" id="ENSGT00940000154234"/>
<evidence type="ECO:0000259" key="11">
    <source>
        <dbReference type="PROSITE" id="PS50923"/>
    </source>
</evidence>
<keyword evidence="5" id="KW-0677">Repeat</keyword>
<evidence type="ECO:0000256" key="7">
    <source>
        <dbReference type="ARBA" id="ARBA00023180"/>
    </source>
</evidence>
<dbReference type="Pfam" id="PF00084">
    <property type="entry name" value="Sushi"/>
    <property type="match status" value="2"/>
</dbReference>
<dbReference type="SUPFAM" id="SSF50494">
    <property type="entry name" value="Trypsin-like serine proteases"/>
    <property type="match status" value="1"/>
</dbReference>
<dbReference type="GO" id="GO:0004252">
    <property type="term" value="F:serine-type endopeptidase activity"/>
    <property type="evidence" value="ECO:0007669"/>
    <property type="project" value="InterPro"/>
</dbReference>
<accession>A0A8C2WB63</accession>
<comment type="subcellular location">
    <subcellularLocation>
        <location evidence="1">Secreted</location>
    </subcellularLocation>
</comment>
<dbReference type="InterPro" id="IPR009003">
    <property type="entry name" value="Peptidase_S1_PA"/>
</dbReference>
<dbReference type="CDD" id="cd00041">
    <property type="entry name" value="CUB"/>
    <property type="match status" value="1"/>
</dbReference>
<keyword evidence="2" id="KW-0964">Secreted</keyword>
<proteinExistence type="predicted"/>
<dbReference type="PROSITE" id="PS50923">
    <property type="entry name" value="SUSHI"/>
    <property type="match status" value="2"/>
</dbReference>
<keyword evidence="7" id="KW-0325">Glycoprotein</keyword>
<evidence type="ECO:0000256" key="8">
    <source>
        <dbReference type="PROSITE-ProRule" id="PRU00302"/>
    </source>
</evidence>
<dbReference type="Gene3D" id="2.60.120.290">
    <property type="entry name" value="Spermadhesin, CUB domain"/>
    <property type="match status" value="1"/>
</dbReference>
<dbReference type="CDD" id="cd00033">
    <property type="entry name" value="CCP"/>
    <property type="match status" value="2"/>
</dbReference>
<dbReference type="PANTHER" id="PTHR24254:SF9">
    <property type="entry name" value="INACTIVE SERINE PROTEASE PAMR1"/>
    <property type="match status" value="1"/>
</dbReference>
<evidence type="ECO:0000256" key="5">
    <source>
        <dbReference type="ARBA" id="ARBA00022737"/>
    </source>
</evidence>
<dbReference type="InterPro" id="IPR051659">
    <property type="entry name" value="Serine_Protease_S1-Domain"/>
</dbReference>
<dbReference type="SMART" id="SM00020">
    <property type="entry name" value="Tryp_SPc"/>
    <property type="match status" value="1"/>
</dbReference>
<dbReference type="InterPro" id="IPR035976">
    <property type="entry name" value="Sushi/SCR/CCP_sf"/>
</dbReference>
<feature type="domain" description="CUB" evidence="9">
    <location>
        <begin position="87"/>
        <end position="195"/>
    </location>
</feature>
<dbReference type="GO" id="GO:0006508">
    <property type="term" value="P:proteolysis"/>
    <property type="evidence" value="ECO:0007669"/>
    <property type="project" value="InterPro"/>
</dbReference>
<dbReference type="Pfam" id="PF00089">
    <property type="entry name" value="Trypsin"/>
    <property type="match status" value="1"/>
</dbReference>
<keyword evidence="6 8" id="KW-1015">Disulfide bond</keyword>
<keyword evidence="13" id="KW-1185">Reference proteome</keyword>
<feature type="domain" description="Sushi" evidence="11">
    <location>
        <begin position="224"/>
        <end position="291"/>
    </location>
</feature>
<dbReference type="SMART" id="SM00042">
    <property type="entry name" value="CUB"/>
    <property type="match status" value="1"/>
</dbReference>
<dbReference type="SMART" id="SM00032">
    <property type="entry name" value="CCP"/>
    <property type="match status" value="2"/>
</dbReference>
<dbReference type="InterPro" id="IPR000859">
    <property type="entry name" value="CUB_dom"/>
</dbReference>
<dbReference type="Proteomes" id="UP000694565">
    <property type="component" value="Unplaced"/>
</dbReference>
<dbReference type="AlphaFoldDB" id="A0A8C2WB63"/>
<sequence length="659" mass="72870">MCRPCCEYHLIQCRCPSRGSGVGYTVPCCRNVLDECDPCIIHPGCSLFENCKSCNNGTWKANDDFFVDGKYCTECRPGWSGGDCRTCGGVIGRTQGHIAVESYPTNARCEWTVRVASGSTVELRFSLLSLESDHSCRYDYVEVRDGGDLSAPVIGRFCGDRPPPPVRSSGNLVHVLFASDGYNNLDGFVLAFQESPGRYKRRWLRTYRATAMQSRAPLSSVEHPACAPPEEPANGYSLPVHGPKEELVSVNYRCAEAVGFFCKNSYILSGNHQSTCLSNGSWSSRPPKCVRACREPKVSELVRQNQRLRLSSGNNVRDLLSDGFIPLVSVEPSNKDGGGDAFAELPRGLHPVRTSLEYTCASPLYRHTGSSRRTCLKSGRWSGRHVSCSPVCGKFDTPGPNNLTDTPWPWHAAVYVRSPPDRTHRPRGVTESVQQGASEESTFWRLACSGALLSRRSVLVAAQCVVDKDKQQTLHPTHVKVVMGAQRQTSKDRQRSLHAVSVHPDFFSAPDSDVAVLELKDKARIDERVRPVCLPAAPGGEVTAREAYASRWTLPNRSRDPTSRTSLAALVDVTRCEPARPRRPLFPVSFRASRPLSSPASDVLSGREETGGAAGTGWQLLGLESFSYKEEEEEDCHQRRYTVHTRIANFRDWIVKNTK</sequence>
<dbReference type="InterPro" id="IPR035914">
    <property type="entry name" value="Sperma_CUB_dom_sf"/>
</dbReference>
<comment type="caution">
    <text evidence="8">Lacks conserved residue(s) required for the propagation of feature annotation.</text>
</comment>
<name>A0A8C2WB63_CYCLU</name>
<evidence type="ECO:0000259" key="9">
    <source>
        <dbReference type="PROSITE" id="PS01180"/>
    </source>
</evidence>
<evidence type="ECO:0000256" key="2">
    <source>
        <dbReference type="ARBA" id="ARBA00022525"/>
    </source>
</evidence>
<dbReference type="PROSITE" id="PS01180">
    <property type="entry name" value="CUB"/>
    <property type="match status" value="1"/>
</dbReference>
<evidence type="ECO:0000256" key="3">
    <source>
        <dbReference type="ARBA" id="ARBA00022536"/>
    </source>
</evidence>
<keyword evidence="3" id="KW-0245">EGF-like domain</keyword>
<dbReference type="Gene3D" id="2.10.70.10">
    <property type="entry name" value="Complement Module, domain 1"/>
    <property type="match status" value="2"/>
</dbReference>
<dbReference type="Ensembl" id="ENSCLMT00005001153.1">
    <property type="protein sequence ID" value="ENSCLMP00005001065.1"/>
    <property type="gene ID" value="ENSCLMG00005000650.1"/>
</dbReference>
<keyword evidence="8" id="KW-0768">Sushi</keyword>
<feature type="domain" description="Sushi" evidence="11">
    <location>
        <begin position="340"/>
        <end position="390"/>
    </location>
</feature>
<evidence type="ECO:0000256" key="1">
    <source>
        <dbReference type="ARBA" id="ARBA00004613"/>
    </source>
</evidence>
<dbReference type="FunFam" id="2.60.120.290:FF:000005">
    <property type="entry name" value="Procollagen C-endopeptidase enhancer 1"/>
    <property type="match status" value="1"/>
</dbReference>
<dbReference type="Pfam" id="PF00431">
    <property type="entry name" value="CUB"/>
    <property type="match status" value="1"/>
</dbReference>
<dbReference type="GO" id="GO:0005576">
    <property type="term" value="C:extracellular region"/>
    <property type="evidence" value="ECO:0007669"/>
    <property type="project" value="UniProtKB-SubCell"/>
</dbReference>
<dbReference type="InterPro" id="IPR001254">
    <property type="entry name" value="Trypsin_dom"/>
</dbReference>
<dbReference type="PANTHER" id="PTHR24254">
    <property type="entry name" value="PROTHROMBIN"/>
    <property type="match status" value="1"/>
</dbReference>
<dbReference type="Gene3D" id="2.40.10.10">
    <property type="entry name" value="Trypsin-like serine proteases"/>
    <property type="match status" value="1"/>
</dbReference>